<name>B4D2M3_9BACT</name>
<keyword evidence="2" id="KW-0732">Signal</keyword>
<dbReference type="STRING" id="497964.CfE428DRAFT_3148"/>
<comment type="caution">
    <text evidence="3">The sequence shown here is derived from an EMBL/GenBank/DDBJ whole genome shotgun (WGS) entry which is preliminary data.</text>
</comment>
<dbReference type="RefSeq" id="WP_006980473.1">
    <property type="nucleotide sequence ID" value="NZ_ABVL01000008.1"/>
</dbReference>
<accession>B4D2M3</accession>
<dbReference type="Proteomes" id="UP000005824">
    <property type="component" value="Unassembled WGS sequence"/>
</dbReference>
<feature type="region of interest" description="Disordered" evidence="1">
    <location>
        <begin position="23"/>
        <end position="52"/>
    </location>
</feature>
<evidence type="ECO:0000256" key="1">
    <source>
        <dbReference type="SAM" id="MobiDB-lite"/>
    </source>
</evidence>
<sequence length="212" mass="23537" precursor="true">MHLQRYLAALFLLVAFCHPLSGSAEEDTGAGKKKIEAPSPNGRFAFRHKGESDDTPETYVLIDRKSGKVLKQVAKADPDLGPSARFHMEVLWKPDSERFALIGTFWKRGSEVMVFVREGATFREVKLPELTAEIPEKVMAGKEYPHVVELSSQSAKRWRKDGSLEVEIETIQDGNGSTIQANRTVILGFGKDGKAKILKSTTKYTKPDEASS</sequence>
<dbReference type="AlphaFoldDB" id="B4D2M3"/>
<proteinExistence type="predicted"/>
<protein>
    <submittedName>
        <fullName evidence="3">Uncharacterized protein</fullName>
    </submittedName>
</protein>
<organism evidence="3 4">
    <name type="scientific">Chthoniobacter flavus Ellin428</name>
    <dbReference type="NCBI Taxonomy" id="497964"/>
    <lineage>
        <taxon>Bacteria</taxon>
        <taxon>Pseudomonadati</taxon>
        <taxon>Verrucomicrobiota</taxon>
        <taxon>Spartobacteria</taxon>
        <taxon>Chthoniobacterales</taxon>
        <taxon>Chthoniobacteraceae</taxon>
        <taxon>Chthoniobacter</taxon>
    </lineage>
</organism>
<dbReference type="EMBL" id="ABVL01000008">
    <property type="protein sequence ID" value="EDY19463.1"/>
    <property type="molecule type" value="Genomic_DNA"/>
</dbReference>
<gene>
    <name evidence="3" type="ORF">CfE428DRAFT_3148</name>
</gene>
<feature type="chain" id="PRO_5002803088" evidence="2">
    <location>
        <begin position="25"/>
        <end position="212"/>
    </location>
</feature>
<evidence type="ECO:0000256" key="2">
    <source>
        <dbReference type="SAM" id="SignalP"/>
    </source>
</evidence>
<dbReference type="InParanoid" id="B4D2M3"/>
<evidence type="ECO:0000313" key="4">
    <source>
        <dbReference type="Proteomes" id="UP000005824"/>
    </source>
</evidence>
<evidence type="ECO:0000313" key="3">
    <source>
        <dbReference type="EMBL" id="EDY19463.1"/>
    </source>
</evidence>
<reference evidence="3 4" key="1">
    <citation type="journal article" date="2011" name="J. Bacteriol.">
        <title>Genome sequence of Chthoniobacter flavus Ellin428, an aerobic heterotrophic soil bacterium.</title>
        <authorList>
            <person name="Kant R."/>
            <person name="van Passel M.W."/>
            <person name="Palva A."/>
            <person name="Lucas S."/>
            <person name="Lapidus A."/>
            <person name="Glavina Del Rio T."/>
            <person name="Dalin E."/>
            <person name="Tice H."/>
            <person name="Bruce D."/>
            <person name="Goodwin L."/>
            <person name="Pitluck S."/>
            <person name="Larimer F.W."/>
            <person name="Land M.L."/>
            <person name="Hauser L."/>
            <person name="Sangwan P."/>
            <person name="de Vos W.M."/>
            <person name="Janssen P.H."/>
            <person name="Smidt H."/>
        </authorList>
    </citation>
    <scope>NUCLEOTIDE SEQUENCE [LARGE SCALE GENOMIC DNA]</scope>
    <source>
        <strain evidence="3 4">Ellin428</strain>
    </source>
</reference>
<feature type="signal peptide" evidence="2">
    <location>
        <begin position="1"/>
        <end position="24"/>
    </location>
</feature>
<keyword evidence="4" id="KW-1185">Reference proteome</keyword>